<dbReference type="EMBL" id="QJTC01000027">
    <property type="protein sequence ID" value="PYE74243.1"/>
    <property type="molecule type" value="Genomic_DNA"/>
</dbReference>
<dbReference type="EMBL" id="QJTC01000049">
    <property type="protein sequence ID" value="PYE72989.1"/>
    <property type="molecule type" value="Genomic_DNA"/>
</dbReference>
<dbReference type="AlphaFoldDB" id="A0A318STK0"/>
<dbReference type="EMBL" id="QJTC01000045">
    <property type="protein sequence ID" value="PYE73002.1"/>
    <property type="molecule type" value="Genomic_DNA"/>
</dbReference>
<name>A0A318STK0_9BURK</name>
<evidence type="ECO:0000313" key="3">
    <source>
        <dbReference type="EMBL" id="PYE73002.1"/>
    </source>
</evidence>
<dbReference type="EMBL" id="QJTC01000057">
    <property type="protein sequence ID" value="PYE72699.1"/>
    <property type="molecule type" value="Genomic_DNA"/>
</dbReference>
<dbReference type="EMBL" id="QJTC01000028">
    <property type="protein sequence ID" value="PYE74242.1"/>
    <property type="molecule type" value="Genomic_DNA"/>
</dbReference>
<evidence type="ECO:0000313" key="7">
    <source>
        <dbReference type="EMBL" id="PYE75114.1"/>
    </source>
</evidence>
<reference evidence="9 12" key="1">
    <citation type="submission" date="2018-06" db="EMBL/GenBank/DDBJ databases">
        <title>Genomic Encyclopedia of Type Strains, Phase III (KMG-III): the genomes of soil and plant-associated and newly described type strains.</title>
        <authorList>
            <person name="Whitman W."/>
        </authorList>
    </citation>
    <scope>NUCLEOTIDE SEQUENCE [LARGE SCALE GENOMIC DNA]</scope>
    <source>
        <strain evidence="9 12">CECT 7646</strain>
    </source>
</reference>
<evidence type="ECO:0000313" key="5">
    <source>
        <dbReference type="EMBL" id="PYE74243.1"/>
    </source>
</evidence>
<organism evidence="9 12">
    <name type="scientific">Xylophilus ampelinus</name>
    <dbReference type="NCBI Taxonomy" id="54067"/>
    <lineage>
        <taxon>Bacteria</taxon>
        <taxon>Pseudomonadati</taxon>
        <taxon>Pseudomonadota</taxon>
        <taxon>Betaproteobacteria</taxon>
        <taxon>Burkholderiales</taxon>
        <taxon>Xylophilus</taxon>
    </lineage>
</organism>
<sequence>MADLERSIRQYIDRHNADPKPFIWHKSADTILAKVARAAHKLSSAYF</sequence>
<gene>
    <name evidence="11" type="ORF">DFQ15_1051</name>
    <name evidence="10" type="ORF">DFQ15_109111</name>
    <name evidence="9" type="ORF">DFQ15_111121</name>
    <name evidence="8" type="ORF">DFQ15_112109</name>
    <name evidence="7" type="ORF">DFQ15_12067</name>
    <name evidence="6" type="ORF">DFQ15_12460</name>
    <name evidence="5" type="ORF">DFQ15_1271</name>
    <name evidence="4" type="ORF">DFQ15_12834</name>
    <name evidence="3" type="ORF">DFQ15_1454</name>
    <name evidence="2" type="ORF">DFQ15_1493</name>
    <name evidence="1" type="ORF">DFQ15_1572</name>
</gene>
<accession>A0A318STK0</accession>
<dbReference type="EMBL" id="QJTC01000024">
    <property type="protein sequence ID" value="PYE74859.1"/>
    <property type="molecule type" value="Genomic_DNA"/>
</dbReference>
<evidence type="ECO:0008006" key="13">
    <source>
        <dbReference type="Google" id="ProtNLM"/>
    </source>
</evidence>
<evidence type="ECO:0000313" key="4">
    <source>
        <dbReference type="EMBL" id="PYE74242.1"/>
    </source>
</evidence>
<dbReference type="EMBL" id="QJTC01000011">
    <property type="protein sequence ID" value="PYE77976.1"/>
    <property type="molecule type" value="Genomic_DNA"/>
</dbReference>
<evidence type="ECO:0000313" key="11">
    <source>
        <dbReference type="EMBL" id="PYE78643.1"/>
    </source>
</evidence>
<evidence type="ECO:0000313" key="12">
    <source>
        <dbReference type="Proteomes" id="UP000247540"/>
    </source>
</evidence>
<keyword evidence="12" id="KW-1185">Reference proteome</keyword>
<protein>
    <recommendedName>
        <fullName evidence="13">DDE superfamily endonuclease</fullName>
    </recommendedName>
</protein>
<dbReference type="Proteomes" id="UP000247540">
    <property type="component" value="Unassembled WGS sequence"/>
</dbReference>
<evidence type="ECO:0000313" key="6">
    <source>
        <dbReference type="EMBL" id="PYE74859.1"/>
    </source>
</evidence>
<dbReference type="EMBL" id="QJTC01000012">
    <property type="protein sequence ID" value="PYE77856.1"/>
    <property type="molecule type" value="Genomic_DNA"/>
</dbReference>
<dbReference type="EMBL" id="QJTC01000005">
    <property type="protein sequence ID" value="PYE78643.1"/>
    <property type="molecule type" value="Genomic_DNA"/>
</dbReference>
<dbReference type="EMBL" id="QJTC01000020">
    <property type="protein sequence ID" value="PYE75114.1"/>
    <property type="molecule type" value="Genomic_DNA"/>
</dbReference>
<evidence type="ECO:0000313" key="9">
    <source>
        <dbReference type="EMBL" id="PYE77976.1"/>
    </source>
</evidence>
<evidence type="ECO:0000313" key="2">
    <source>
        <dbReference type="EMBL" id="PYE72989.1"/>
    </source>
</evidence>
<evidence type="ECO:0000313" key="10">
    <source>
        <dbReference type="EMBL" id="PYE78198.1"/>
    </source>
</evidence>
<evidence type="ECO:0000313" key="8">
    <source>
        <dbReference type="EMBL" id="PYE77856.1"/>
    </source>
</evidence>
<proteinExistence type="predicted"/>
<dbReference type="EMBL" id="QJTC01000009">
    <property type="protein sequence ID" value="PYE78198.1"/>
    <property type="molecule type" value="Genomic_DNA"/>
</dbReference>
<evidence type="ECO:0000313" key="1">
    <source>
        <dbReference type="EMBL" id="PYE72699.1"/>
    </source>
</evidence>
<comment type="caution">
    <text evidence="9">The sequence shown here is derived from an EMBL/GenBank/DDBJ whole genome shotgun (WGS) entry which is preliminary data.</text>
</comment>